<accession>A0A6C0H7P8</accession>
<reference evidence="1" key="1">
    <citation type="journal article" date="2020" name="Nature">
        <title>Giant virus diversity and host interactions through global metagenomics.</title>
        <authorList>
            <person name="Schulz F."/>
            <person name="Roux S."/>
            <person name="Paez-Espino D."/>
            <person name="Jungbluth S."/>
            <person name="Walsh D.A."/>
            <person name="Denef V.J."/>
            <person name="McMahon K.D."/>
            <person name="Konstantinidis K.T."/>
            <person name="Eloe-Fadrosh E.A."/>
            <person name="Kyrpides N.C."/>
            <person name="Woyke T."/>
        </authorList>
    </citation>
    <scope>NUCLEOTIDE SEQUENCE</scope>
    <source>
        <strain evidence="1">GVMAG-M-3300023179-82</strain>
    </source>
</reference>
<name>A0A6C0H7P8_9ZZZZ</name>
<sequence>MLDNYYTIDGKYIEHMTPNDLCISSKNTTGKKLSFNKYDLISNNGPQSAIPFEHIIGILPKSAVISEIEFAISSTDQQSGAKDGTQYELVLRYGNIDYSLTKRIWCVNFQENKIDRYITATYKFDSYIATLDNEVKLVFKLYNLYGGGHSAKIVNYSINVTLYQ</sequence>
<organism evidence="1">
    <name type="scientific">viral metagenome</name>
    <dbReference type="NCBI Taxonomy" id="1070528"/>
    <lineage>
        <taxon>unclassified sequences</taxon>
        <taxon>metagenomes</taxon>
        <taxon>organismal metagenomes</taxon>
    </lineage>
</organism>
<dbReference type="EMBL" id="MN739897">
    <property type="protein sequence ID" value="QHT76534.1"/>
    <property type="molecule type" value="Genomic_DNA"/>
</dbReference>
<protein>
    <submittedName>
        <fullName evidence="1">Uncharacterized protein</fullName>
    </submittedName>
</protein>
<evidence type="ECO:0000313" key="1">
    <source>
        <dbReference type="EMBL" id="QHT76534.1"/>
    </source>
</evidence>
<dbReference type="AlphaFoldDB" id="A0A6C0H7P8"/>
<proteinExistence type="predicted"/>